<evidence type="ECO:0000256" key="1">
    <source>
        <dbReference type="ARBA" id="ARBA00000900"/>
    </source>
</evidence>
<sequence length="549" mass="60951">MERRHLFSTSQMFESEQDQNWNHVHMEQPYRNMARTDPVESTSLFYPVENMSVDGVHYASPWDPAPMPNGYISSNHGVEVSHCQPDPSGSSHDPFLHTSTGETFCTAPENYAHNASSTSYGRQAFHAIEGGDVDLRAGSGRGLHKRKGPGIPSSCERGSTSRYYGAGSSSDLSLSIELPQGKPDFVPQYMPREQFSMTPGYQGNLSLRPDEEPTRNVRSRPALDLESNLARTRLSSNSAHVSYSASHLIDHSSPVDVPGQSSSVLTPEWNHPRMSPAHGRIIVSDPTSFSNERSHFLVGSSTSNASVDSRAYQHDFILRRNPAVSQSPHPVSTDSERGPRSGHSLRNSPTFRASSSSWRLGHVVHLDEGVQTVAENYSSRQPRPLPTPVWRGNDRNGRSRISYDRYRSLSNEAGLQDRISSEGYMVVERPAFYGPRNMFDQHRDMRLDIDNMSYEELLELGESIGNVSTGLSADLMSKCLTETIYCSSGHSQEEGTCVICLEEYKNMDDVGALKSCGHDYHTSCIKKWLSMKNLCPICKASVLAENLKG</sequence>
<dbReference type="InterPro" id="IPR001841">
    <property type="entry name" value="Znf_RING"/>
</dbReference>
<protein>
    <recommendedName>
        <fullName evidence="2">RING-type E3 ubiquitin transferase</fullName>
        <ecNumber evidence="2">2.3.2.27</ecNumber>
    </recommendedName>
</protein>
<evidence type="ECO:0000256" key="2">
    <source>
        <dbReference type="ARBA" id="ARBA00012483"/>
    </source>
</evidence>
<keyword evidence="6" id="KW-0833">Ubl conjugation pathway</keyword>
<dbReference type="InterPro" id="IPR013083">
    <property type="entry name" value="Znf_RING/FYVE/PHD"/>
</dbReference>
<keyword evidence="7" id="KW-0862">Zinc</keyword>
<dbReference type="FunFam" id="3.30.40.10:FF:000538">
    <property type="entry name" value="E3 ubiquitin-protein ligase MBR2 isoform A"/>
    <property type="match status" value="1"/>
</dbReference>
<evidence type="ECO:0000256" key="4">
    <source>
        <dbReference type="ARBA" id="ARBA00022723"/>
    </source>
</evidence>
<dbReference type="PANTHER" id="PTHR22937:SF174">
    <property type="entry name" value="RING-TYPE E3 UBIQUITIN TRANSFERASE"/>
    <property type="match status" value="1"/>
</dbReference>
<evidence type="ECO:0000256" key="7">
    <source>
        <dbReference type="ARBA" id="ARBA00022833"/>
    </source>
</evidence>
<dbReference type="SUPFAM" id="SSF57850">
    <property type="entry name" value="RING/U-box"/>
    <property type="match status" value="1"/>
</dbReference>
<accession>A0A2P2KMT4</accession>
<evidence type="ECO:0000256" key="3">
    <source>
        <dbReference type="ARBA" id="ARBA00022679"/>
    </source>
</evidence>
<dbReference type="PROSITE" id="PS50089">
    <property type="entry name" value="ZF_RING_2"/>
    <property type="match status" value="1"/>
</dbReference>
<keyword evidence="3" id="KW-0808">Transferase</keyword>
<proteinExistence type="predicted"/>
<keyword evidence="4" id="KW-0479">Metal-binding</keyword>
<dbReference type="CDD" id="cd16469">
    <property type="entry name" value="RING-H2_RNF24-like"/>
    <property type="match status" value="1"/>
</dbReference>
<dbReference type="EC" id="2.3.2.27" evidence="2"/>
<feature type="region of interest" description="Disordered" evidence="9">
    <location>
        <begin position="320"/>
        <end position="351"/>
    </location>
</feature>
<evidence type="ECO:0000256" key="5">
    <source>
        <dbReference type="ARBA" id="ARBA00022771"/>
    </source>
</evidence>
<evidence type="ECO:0000259" key="10">
    <source>
        <dbReference type="PROSITE" id="PS50089"/>
    </source>
</evidence>
<evidence type="ECO:0000256" key="9">
    <source>
        <dbReference type="SAM" id="MobiDB-lite"/>
    </source>
</evidence>
<dbReference type="EMBL" id="GGEC01026558">
    <property type="protein sequence ID" value="MBX07042.1"/>
    <property type="molecule type" value="Transcribed_RNA"/>
</dbReference>
<dbReference type="GO" id="GO:0008270">
    <property type="term" value="F:zinc ion binding"/>
    <property type="evidence" value="ECO:0007669"/>
    <property type="project" value="UniProtKB-KW"/>
</dbReference>
<evidence type="ECO:0000256" key="6">
    <source>
        <dbReference type="ARBA" id="ARBA00022786"/>
    </source>
</evidence>
<evidence type="ECO:0000313" key="11">
    <source>
        <dbReference type="EMBL" id="MBX07043.1"/>
    </source>
</evidence>
<dbReference type="Gene3D" id="3.30.40.10">
    <property type="entry name" value="Zinc/RING finger domain, C3HC4 (zinc finger)"/>
    <property type="match status" value="1"/>
</dbReference>
<feature type="compositionally biased region" description="Polar residues" evidence="9">
    <location>
        <begin position="323"/>
        <end position="333"/>
    </location>
</feature>
<dbReference type="EMBL" id="GGEC01026559">
    <property type="protein sequence ID" value="MBX07043.1"/>
    <property type="molecule type" value="Transcribed_RNA"/>
</dbReference>
<comment type="catalytic activity">
    <reaction evidence="1">
        <text>S-ubiquitinyl-[E2 ubiquitin-conjugating enzyme]-L-cysteine + [acceptor protein]-L-lysine = [E2 ubiquitin-conjugating enzyme]-L-cysteine + N(6)-ubiquitinyl-[acceptor protein]-L-lysine.</text>
        <dbReference type="EC" id="2.3.2.27"/>
    </reaction>
</comment>
<name>A0A2P2KMT4_RHIMU</name>
<dbReference type="EMBL" id="GGEC01026557">
    <property type="protein sequence ID" value="MBX07041.1"/>
    <property type="molecule type" value="Transcribed_RNA"/>
</dbReference>
<dbReference type="Pfam" id="PF13639">
    <property type="entry name" value="zf-RING_2"/>
    <property type="match status" value="1"/>
</dbReference>
<feature type="domain" description="RING-type" evidence="10">
    <location>
        <begin position="497"/>
        <end position="539"/>
    </location>
</feature>
<reference evidence="11" key="1">
    <citation type="submission" date="2018-02" db="EMBL/GenBank/DDBJ databases">
        <title>Rhizophora mucronata_Transcriptome.</title>
        <authorList>
            <person name="Meera S.P."/>
            <person name="Sreeshan A."/>
            <person name="Augustine A."/>
        </authorList>
    </citation>
    <scope>NUCLEOTIDE SEQUENCE</scope>
    <source>
        <tissue evidence="11">Leaf</tissue>
    </source>
</reference>
<dbReference type="InterPro" id="IPR045191">
    <property type="entry name" value="MBR1/2-like"/>
</dbReference>
<dbReference type="AlphaFoldDB" id="A0A2P2KMT4"/>
<dbReference type="PANTHER" id="PTHR22937">
    <property type="entry name" value="E3 UBIQUITIN-PROTEIN LIGASE RNF165"/>
    <property type="match status" value="1"/>
</dbReference>
<dbReference type="GO" id="GO:0061630">
    <property type="term" value="F:ubiquitin protein ligase activity"/>
    <property type="evidence" value="ECO:0007669"/>
    <property type="project" value="UniProtKB-EC"/>
</dbReference>
<keyword evidence="5 8" id="KW-0863">Zinc-finger</keyword>
<evidence type="ECO:0000256" key="8">
    <source>
        <dbReference type="PROSITE-ProRule" id="PRU00175"/>
    </source>
</evidence>
<dbReference type="SMART" id="SM00184">
    <property type="entry name" value="RING"/>
    <property type="match status" value="1"/>
</dbReference>
<organism evidence="11">
    <name type="scientific">Rhizophora mucronata</name>
    <name type="common">Asiatic mangrove</name>
    <dbReference type="NCBI Taxonomy" id="61149"/>
    <lineage>
        <taxon>Eukaryota</taxon>
        <taxon>Viridiplantae</taxon>
        <taxon>Streptophyta</taxon>
        <taxon>Embryophyta</taxon>
        <taxon>Tracheophyta</taxon>
        <taxon>Spermatophyta</taxon>
        <taxon>Magnoliopsida</taxon>
        <taxon>eudicotyledons</taxon>
        <taxon>Gunneridae</taxon>
        <taxon>Pentapetalae</taxon>
        <taxon>rosids</taxon>
        <taxon>fabids</taxon>
        <taxon>Malpighiales</taxon>
        <taxon>Rhizophoraceae</taxon>
        <taxon>Rhizophora</taxon>
    </lineage>
</organism>